<dbReference type="STRING" id="1121950.SAMN02745243_03544"/>
<evidence type="ECO:0000313" key="1">
    <source>
        <dbReference type="EMBL" id="SHK70297.1"/>
    </source>
</evidence>
<sequence length="89" mass="10391">MEKSYSYIKMVALRKGDEKIQFIGLGTFETAHRAERTGKFAKKRSKRNIIQIGRELCIFTEEDIAYVKMSTTTIEQAERRLTTARQRCI</sequence>
<reference evidence="1 2" key="1">
    <citation type="submission" date="2016-11" db="EMBL/GenBank/DDBJ databases">
        <authorList>
            <person name="Jaros S."/>
            <person name="Januszkiewicz K."/>
            <person name="Wedrychowicz H."/>
        </authorList>
    </citation>
    <scope>NUCLEOTIDE SEQUENCE [LARGE SCALE GENOMIC DNA]</scope>
    <source>
        <strain evidence="1 2">DSM 15480</strain>
    </source>
</reference>
<accession>A0A1M6UM74</accession>
<dbReference type="EMBL" id="FQZY01000075">
    <property type="protein sequence ID" value="SHK70297.1"/>
    <property type="molecule type" value="Genomic_DNA"/>
</dbReference>
<evidence type="ECO:0000313" key="2">
    <source>
        <dbReference type="Proteomes" id="UP000184301"/>
    </source>
</evidence>
<proteinExistence type="predicted"/>
<keyword evidence="2" id="KW-1185">Reference proteome</keyword>
<name>A0A1M6UM74_9FIRM</name>
<dbReference type="RefSeq" id="WP_143160777.1">
    <property type="nucleotide sequence ID" value="NZ_FQZY01000075.1"/>
</dbReference>
<dbReference type="AlphaFoldDB" id="A0A1M6UM74"/>
<organism evidence="1 2">
    <name type="scientific">Hespellia stercorisuis DSM 15480</name>
    <dbReference type="NCBI Taxonomy" id="1121950"/>
    <lineage>
        <taxon>Bacteria</taxon>
        <taxon>Bacillati</taxon>
        <taxon>Bacillota</taxon>
        <taxon>Clostridia</taxon>
        <taxon>Lachnospirales</taxon>
        <taxon>Lachnospiraceae</taxon>
        <taxon>Hespellia</taxon>
    </lineage>
</organism>
<dbReference type="Proteomes" id="UP000184301">
    <property type="component" value="Unassembled WGS sequence"/>
</dbReference>
<gene>
    <name evidence="1" type="ORF">SAMN02745243_03544</name>
</gene>
<protein>
    <submittedName>
        <fullName evidence="1">Uncharacterized protein</fullName>
    </submittedName>
</protein>